<dbReference type="CDD" id="cd09600">
    <property type="entry name" value="M1_APN"/>
    <property type="match status" value="1"/>
</dbReference>
<dbReference type="GO" id="GO:0008237">
    <property type="term" value="F:metallopeptidase activity"/>
    <property type="evidence" value="ECO:0007669"/>
    <property type="project" value="UniProtKB-UniRule"/>
</dbReference>
<feature type="domain" description="Peptidase M1 alanyl aminopeptidase Ig-like fold" evidence="15">
    <location>
        <begin position="450"/>
        <end position="554"/>
    </location>
</feature>
<dbReference type="SUPFAM" id="SSF63737">
    <property type="entry name" value="Leukotriene A4 hydrolase N-terminal domain"/>
    <property type="match status" value="1"/>
</dbReference>
<dbReference type="FunFam" id="3.30.2010.30:FF:000002">
    <property type="entry name" value="Putative aminopeptidase N"/>
    <property type="match status" value="1"/>
</dbReference>
<keyword evidence="6 18" id="KW-0031">Aminopeptidase</keyword>
<comment type="cofactor">
    <cofactor evidence="2">
        <name>Zn(2+)</name>
        <dbReference type="ChEBI" id="CHEBI:29105"/>
    </cofactor>
</comment>
<dbReference type="InterPro" id="IPR014782">
    <property type="entry name" value="Peptidase_M1_dom"/>
</dbReference>
<dbReference type="GO" id="GO:0006508">
    <property type="term" value="P:proteolysis"/>
    <property type="evidence" value="ECO:0007669"/>
    <property type="project" value="UniProtKB-UniRule"/>
</dbReference>
<evidence type="ECO:0000313" key="18">
    <source>
        <dbReference type="EMBL" id="EIC21181.1"/>
    </source>
</evidence>
<dbReference type="Pfam" id="PF01433">
    <property type="entry name" value="Peptidase_M1"/>
    <property type="match status" value="1"/>
</dbReference>
<evidence type="ECO:0000256" key="11">
    <source>
        <dbReference type="ARBA" id="ARBA00023049"/>
    </source>
</evidence>
<reference evidence="19" key="1">
    <citation type="submission" date="2011-06" db="EMBL/GenBank/DDBJ databases">
        <authorList>
            <consortium name="US DOE Joint Genome Institute (JGI-PGF)"/>
            <person name="Lucas S."/>
            <person name="Han J."/>
            <person name="Lapidus A."/>
            <person name="Cheng J.-F."/>
            <person name="Goodwin L."/>
            <person name="Pitluck S."/>
            <person name="Peters L."/>
            <person name="Land M.L."/>
            <person name="Hauser L."/>
            <person name="Vogl K."/>
            <person name="Liu Z."/>
            <person name="Overmann J."/>
            <person name="Frigaard N.-U."/>
            <person name="Bryant D.A."/>
            <person name="Woyke T.J."/>
        </authorList>
    </citation>
    <scope>NUCLEOTIDE SEQUENCE [LARGE SCALE GENOMIC DNA]</scope>
    <source>
        <strain evidence="19">970</strain>
    </source>
</reference>
<dbReference type="HOGENOM" id="CLU_007993_2_0_6"/>
<name>H8Z008_9GAMM</name>
<dbReference type="AlphaFoldDB" id="H8Z008"/>
<evidence type="ECO:0000256" key="8">
    <source>
        <dbReference type="ARBA" id="ARBA00022723"/>
    </source>
</evidence>
<dbReference type="GO" id="GO:0016285">
    <property type="term" value="F:alanyl aminopeptidase activity"/>
    <property type="evidence" value="ECO:0007669"/>
    <property type="project" value="UniProtKB-EC"/>
</dbReference>
<keyword evidence="11" id="KW-0482">Metalloprotease</keyword>
<protein>
    <recommendedName>
        <fullName evidence="5 13">Aminopeptidase N</fullName>
        <ecNumber evidence="4 13">3.4.11.2</ecNumber>
    </recommendedName>
</protein>
<dbReference type="InterPro" id="IPR001930">
    <property type="entry name" value="Peptidase_M1"/>
</dbReference>
<keyword evidence="8" id="KW-0479">Metal-binding</keyword>
<evidence type="ECO:0000256" key="10">
    <source>
        <dbReference type="ARBA" id="ARBA00022833"/>
    </source>
</evidence>
<dbReference type="InterPro" id="IPR038438">
    <property type="entry name" value="PepN_Ig-like_sf"/>
</dbReference>
<dbReference type="RefSeq" id="WP_009147767.1">
    <property type="nucleotide sequence ID" value="NZ_CP121471.1"/>
</dbReference>
<dbReference type="Gene3D" id="1.25.50.10">
    <property type="entry name" value="Peptidase M1, alanyl aminopeptidase, C-terminal domain"/>
    <property type="match status" value="1"/>
</dbReference>
<keyword evidence="7" id="KW-0645">Protease</keyword>
<dbReference type="Pfam" id="PF11940">
    <property type="entry name" value="DUF3458"/>
    <property type="match status" value="1"/>
</dbReference>
<reference evidence="18 19" key="2">
    <citation type="submission" date="2011-11" db="EMBL/GenBank/DDBJ databases">
        <authorList>
            <consortium name="US DOE Joint Genome Institute"/>
            <person name="Lucas S."/>
            <person name="Han J."/>
            <person name="Lapidus A."/>
            <person name="Cheng J.-F."/>
            <person name="Goodwin L."/>
            <person name="Pitluck S."/>
            <person name="Peters L."/>
            <person name="Ovchinnikova G."/>
            <person name="Zhang X."/>
            <person name="Detter J.C."/>
            <person name="Han C."/>
            <person name="Tapia R."/>
            <person name="Land M."/>
            <person name="Hauser L."/>
            <person name="Kyrpides N."/>
            <person name="Ivanova N."/>
            <person name="Pagani I."/>
            <person name="Vogl K."/>
            <person name="Liu Z."/>
            <person name="Overmann J."/>
            <person name="Frigaard N.-U."/>
            <person name="Bryant D."/>
            <person name="Woyke T."/>
        </authorList>
    </citation>
    <scope>NUCLEOTIDE SEQUENCE [LARGE SCALE GENOMIC DNA]</scope>
    <source>
        <strain evidence="18 19">970</strain>
    </source>
</reference>
<comment type="similarity">
    <text evidence="3">Belongs to the peptidase M1 family.</text>
</comment>
<dbReference type="EMBL" id="JH603169">
    <property type="protein sequence ID" value="EIC21181.1"/>
    <property type="molecule type" value="Genomic_DNA"/>
</dbReference>
<dbReference type="OrthoDB" id="100605at2"/>
<evidence type="ECO:0000256" key="1">
    <source>
        <dbReference type="ARBA" id="ARBA00000098"/>
    </source>
</evidence>
<dbReference type="InterPro" id="IPR037144">
    <property type="entry name" value="Peptidase_M1_pepN_C_sf"/>
</dbReference>
<evidence type="ECO:0000256" key="5">
    <source>
        <dbReference type="ARBA" id="ARBA00015611"/>
    </source>
</evidence>
<sequence>MYRDTPKPTRLEDYQPPEFLIDRAELRFDLDAVETLVSAALEIRRNPAAKRGDGSLRLDGEQLELLEIALDDRALPPVEYVVDERTLVVQRVPDRFQLRTRVRIHPAANTALEGLYISGDMLCTQCEAEGFRRMTYFLDRPDVMARFAVTLVADATRYPVLLSNGNPIDQETLPGGRHLARWEDPFPKPSYLFALVAGDLARIEDSFTTASGREVALHLYMEPRNRDKCGHAMRSLKAAMRWDEEHYGREYDLDLFMIVAVSHFNMGAMENKGLNVFNAKYVLASPETATDQDFAGIASVVAHEYFHNWTGNRITCRDWFQLSLKEGFTVFRDQEFSADQGGRDVQRIADVRALRARQFPEDAGPMAHPVRPSSYIEINNFYTTTVYEKGAELVRMQARLLGPERFRAATDLYFQRHDGQAVTTEDFVRCMEDASGLDLTQFRRWYEQAGTPVLECTADWEAGQGTYRLEVRQHTDPTPGQPEKSPRHMPLALGLIGTDGRELPVQLAGEPAPIGPGTRVLELREARQVFEFVGLSERPVPSLLRGFSAPVKLRFPYSDEELTRLMAADPDGVARWNAAQQLAERVLLAMVVTPDTPPPQAFIDAFAAALGDQEADPALLAEVLALPSESYLGDQMQAVDVDGIHRAREALMVQVATALRADLLERYHALHRFEPVTDQAAASTDREPDLSPAAMGRRALKNLCLGYLMRAPDDAVLALCQRQYATAATMTDRIAGLRGLIRLRDTDQAELAEQALTDFYQRWSQDALVLDKWFAIQAQASAPGTLGRVKQLLRHANFSIGNPNRVRSLIGAFAAGNPVCFHAADGGGYRLLAEQVARLDPLNPQLASRLLHPLTQWRRHDASRQALMRAELEGLRARDGISPDLFEVLGKCLDA</sequence>
<evidence type="ECO:0000256" key="7">
    <source>
        <dbReference type="ARBA" id="ARBA00022670"/>
    </source>
</evidence>
<gene>
    <name evidence="18" type="ORF">Thi970DRAFT_01370</name>
</gene>
<dbReference type="NCBIfam" id="TIGR02414">
    <property type="entry name" value="pepN_proteo"/>
    <property type="match status" value="1"/>
</dbReference>
<dbReference type="FunFam" id="2.60.40.1840:FF:000001">
    <property type="entry name" value="Aminopeptidase N"/>
    <property type="match status" value="1"/>
</dbReference>
<dbReference type="InterPro" id="IPR024601">
    <property type="entry name" value="Peptidase_M1_pepN_C"/>
</dbReference>
<dbReference type="Gene3D" id="3.30.2010.30">
    <property type="match status" value="1"/>
</dbReference>
<dbReference type="PANTHER" id="PTHR46322">
    <property type="entry name" value="PUROMYCIN-SENSITIVE AMINOPEPTIDASE"/>
    <property type="match status" value="1"/>
</dbReference>
<dbReference type="InterPro" id="IPR042097">
    <property type="entry name" value="Aminopeptidase_N-like_N_sf"/>
</dbReference>
<evidence type="ECO:0000256" key="13">
    <source>
        <dbReference type="NCBIfam" id="TIGR02414"/>
    </source>
</evidence>
<dbReference type="PRINTS" id="PR00756">
    <property type="entry name" value="ALADIPTASE"/>
</dbReference>
<comment type="catalytic activity">
    <reaction evidence="1">
        <text>Release of an N-terminal amino acid, Xaa-|-Yaa- from a peptide, amide or arylamide. Xaa is preferably Ala, but may be most amino acids including Pro (slow action). When a terminal hydrophobic residue is followed by a prolyl residue, the two may be released as an intact Xaa-Pro dipeptide.</text>
        <dbReference type="EC" id="3.4.11.2"/>
    </reaction>
</comment>
<feature type="domain" description="Peptidase M1 membrane alanine aminopeptidase" evidence="14">
    <location>
        <begin position="232"/>
        <end position="445"/>
    </location>
</feature>
<dbReference type="SUPFAM" id="SSF55486">
    <property type="entry name" value="Metalloproteases ('zincins'), catalytic domain"/>
    <property type="match status" value="1"/>
</dbReference>
<dbReference type="Pfam" id="PF17432">
    <property type="entry name" value="DUF3458_C"/>
    <property type="match status" value="1"/>
</dbReference>
<dbReference type="PANTHER" id="PTHR46322:SF1">
    <property type="entry name" value="PUROMYCIN-SENSITIVE AMINOPEPTIDASE"/>
    <property type="match status" value="1"/>
</dbReference>
<dbReference type="EC" id="3.4.11.2" evidence="4 13"/>
<keyword evidence="10" id="KW-0862">Zinc</keyword>
<feature type="domain" description="Aminopeptidase N-like N-terminal" evidence="17">
    <location>
        <begin position="120"/>
        <end position="192"/>
    </location>
</feature>
<dbReference type="Proteomes" id="UP000002964">
    <property type="component" value="Unassembled WGS sequence"/>
</dbReference>
<dbReference type="eggNOG" id="COG0308">
    <property type="taxonomic scope" value="Bacteria"/>
</dbReference>
<dbReference type="GO" id="GO:0008270">
    <property type="term" value="F:zinc ion binding"/>
    <property type="evidence" value="ECO:0007669"/>
    <property type="project" value="InterPro"/>
</dbReference>
<evidence type="ECO:0000256" key="2">
    <source>
        <dbReference type="ARBA" id="ARBA00001947"/>
    </source>
</evidence>
<evidence type="ECO:0000256" key="3">
    <source>
        <dbReference type="ARBA" id="ARBA00010136"/>
    </source>
</evidence>
<accession>H8Z008</accession>
<evidence type="ECO:0000259" key="15">
    <source>
        <dbReference type="Pfam" id="PF11940"/>
    </source>
</evidence>
<evidence type="ECO:0000313" key="19">
    <source>
        <dbReference type="Proteomes" id="UP000002964"/>
    </source>
</evidence>
<dbReference type="InterPro" id="IPR012779">
    <property type="entry name" value="Peptidase_M1_pepN"/>
</dbReference>
<comment type="function">
    <text evidence="12">Aminopeptidase N is involved in the degradation of intracellular peptides generated by protein breakdown during normal growth as well as in response to nutrient starvation.</text>
</comment>
<organism evidence="18 19">
    <name type="scientific">Thiorhodovibrio frisius</name>
    <dbReference type="NCBI Taxonomy" id="631362"/>
    <lineage>
        <taxon>Bacteria</taxon>
        <taxon>Pseudomonadati</taxon>
        <taxon>Pseudomonadota</taxon>
        <taxon>Gammaproteobacteria</taxon>
        <taxon>Chromatiales</taxon>
        <taxon>Chromatiaceae</taxon>
        <taxon>Thiorhodovibrio</taxon>
    </lineage>
</organism>
<keyword evidence="9" id="KW-0378">Hydrolase</keyword>
<evidence type="ECO:0000256" key="4">
    <source>
        <dbReference type="ARBA" id="ARBA00012564"/>
    </source>
</evidence>
<dbReference type="FunFam" id="2.60.40.1730:FF:000005">
    <property type="entry name" value="Aminopeptidase N"/>
    <property type="match status" value="1"/>
</dbReference>
<dbReference type="InterPro" id="IPR035414">
    <property type="entry name" value="Peptidase_M1_pepN_Ig-like"/>
</dbReference>
<evidence type="ECO:0000256" key="9">
    <source>
        <dbReference type="ARBA" id="ARBA00022801"/>
    </source>
</evidence>
<dbReference type="STRING" id="631362.Thi970DRAFT_01370"/>
<evidence type="ECO:0000256" key="12">
    <source>
        <dbReference type="ARBA" id="ARBA00059739"/>
    </source>
</evidence>
<evidence type="ECO:0000259" key="16">
    <source>
        <dbReference type="Pfam" id="PF17432"/>
    </source>
</evidence>
<feature type="domain" description="Peptidase M1 alanyl aminopeptidase C-terminal" evidence="16">
    <location>
        <begin position="559"/>
        <end position="893"/>
    </location>
</feature>
<dbReference type="InterPro" id="IPR027268">
    <property type="entry name" value="Peptidase_M4/M1_CTD_sf"/>
</dbReference>
<dbReference type="Gene3D" id="1.10.390.10">
    <property type="entry name" value="Neutral Protease Domain 2"/>
    <property type="match status" value="1"/>
</dbReference>
<dbReference type="Pfam" id="PF17900">
    <property type="entry name" value="Peptidase_M1_N"/>
    <property type="match status" value="1"/>
</dbReference>
<dbReference type="Gene3D" id="2.60.40.1840">
    <property type="match status" value="1"/>
</dbReference>
<dbReference type="Gene3D" id="2.60.40.1730">
    <property type="entry name" value="tricorn interacting facor f3 domain"/>
    <property type="match status" value="1"/>
</dbReference>
<dbReference type="MEROPS" id="M01.005"/>
<evidence type="ECO:0000256" key="6">
    <source>
        <dbReference type="ARBA" id="ARBA00022438"/>
    </source>
</evidence>
<evidence type="ECO:0000259" key="14">
    <source>
        <dbReference type="Pfam" id="PF01433"/>
    </source>
</evidence>
<proteinExistence type="inferred from homology"/>
<keyword evidence="19" id="KW-1185">Reference proteome</keyword>
<evidence type="ECO:0000259" key="17">
    <source>
        <dbReference type="Pfam" id="PF17900"/>
    </source>
</evidence>
<dbReference type="InterPro" id="IPR045357">
    <property type="entry name" value="Aminopeptidase_N-like_N"/>
</dbReference>